<accession>A0A6A0GV45</accession>
<evidence type="ECO:0000313" key="1">
    <source>
        <dbReference type="EMBL" id="KAA0189582.1"/>
    </source>
</evidence>
<dbReference type="Proteomes" id="UP000711488">
    <property type="component" value="Unassembled WGS sequence"/>
</dbReference>
<proteinExistence type="predicted"/>
<name>A0A6A0GV45_HYAAZ</name>
<protein>
    <recommendedName>
        <fullName evidence="2">Endonuclease/exonuclease/phosphatase domain-containing protein</fullName>
    </recommendedName>
</protein>
<reference evidence="1" key="3">
    <citation type="submission" date="2019-06" db="EMBL/GenBank/DDBJ databases">
        <authorList>
            <person name="Poynton C."/>
            <person name="Hasenbein S."/>
            <person name="Benoit J.B."/>
            <person name="Sepulveda M.S."/>
            <person name="Poelchau M.F."/>
            <person name="Murali S.C."/>
            <person name="Chen S."/>
            <person name="Glastad K.M."/>
            <person name="Werren J.H."/>
            <person name="Vineis J.H."/>
            <person name="Bowen J.L."/>
            <person name="Friedrich M."/>
            <person name="Jones J."/>
            <person name="Robertson H.M."/>
            <person name="Feyereisen R."/>
            <person name="Mechler-Hickson A."/>
            <person name="Mathers N."/>
            <person name="Lee C.E."/>
            <person name="Colbourne J.K."/>
            <person name="Biales A."/>
            <person name="Johnston J.S."/>
            <person name="Wellborn G.A."/>
            <person name="Rosendale A.J."/>
            <person name="Cridge A.G."/>
            <person name="Munoz-Torres M.C."/>
            <person name="Bain P.A."/>
            <person name="Manny A.R."/>
            <person name="Major K.M."/>
            <person name="Lambert F.N."/>
            <person name="Vulpe C.D."/>
            <person name="Tuck P."/>
            <person name="Blalock B.J."/>
            <person name="Lin Y.-Y."/>
            <person name="Smith M.E."/>
            <person name="Ochoa-Acuna H."/>
            <person name="Chen M.-J.M."/>
            <person name="Childers C.P."/>
            <person name="Qu J."/>
            <person name="Dugan S."/>
            <person name="Lee S.L."/>
            <person name="Chao H."/>
            <person name="Dinh H."/>
            <person name="Han Y."/>
            <person name="Doddapaneni H."/>
            <person name="Worley K.C."/>
            <person name="Muzny D.M."/>
            <person name="Gibbs R.A."/>
            <person name="Richards S."/>
        </authorList>
    </citation>
    <scope>NUCLEOTIDE SEQUENCE</scope>
    <source>
        <strain evidence="1">HAZT.00-mixed</strain>
        <tissue evidence="1">Whole organism</tissue>
    </source>
</reference>
<sequence>MDTPTRRLSNGQPTSPDISIASDTLISHKAWTTATALAFDHLPIHVTLQADFYNTKPPKITLKNFANADRKIFTLETKQVFRTADLPPDVSAA</sequence>
<dbReference type="EMBL" id="JQDR03013457">
    <property type="protein sequence ID" value="KAA0189582.1"/>
    <property type="molecule type" value="Genomic_DNA"/>
</dbReference>
<reference evidence="1" key="2">
    <citation type="journal article" date="2018" name="Environ. Sci. Technol.">
        <title>The Toxicogenome of Hyalella azteca: A Model for Sediment Ecotoxicology and Evolutionary Toxicology.</title>
        <authorList>
            <person name="Poynton H.C."/>
            <person name="Hasenbein S."/>
            <person name="Benoit J.B."/>
            <person name="Sepulveda M.S."/>
            <person name="Poelchau M.F."/>
            <person name="Hughes D.S.T."/>
            <person name="Murali S.C."/>
            <person name="Chen S."/>
            <person name="Glastad K.M."/>
            <person name="Goodisman M.A.D."/>
            <person name="Werren J.H."/>
            <person name="Vineis J.H."/>
            <person name="Bowen J.L."/>
            <person name="Friedrich M."/>
            <person name="Jones J."/>
            <person name="Robertson H.M."/>
            <person name="Feyereisen R."/>
            <person name="Mechler-Hickson A."/>
            <person name="Mathers N."/>
            <person name="Lee C.E."/>
            <person name="Colbourne J.K."/>
            <person name="Biales A."/>
            <person name="Johnston J.S."/>
            <person name="Wellborn G.A."/>
            <person name="Rosendale A.J."/>
            <person name="Cridge A.G."/>
            <person name="Munoz-Torres M.C."/>
            <person name="Bain P.A."/>
            <person name="Manny A.R."/>
            <person name="Major K.M."/>
            <person name="Lambert F.N."/>
            <person name="Vulpe C.D."/>
            <person name="Tuck P."/>
            <person name="Blalock B.J."/>
            <person name="Lin Y.Y."/>
            <person name="Smith M.E."/>
            <person name="Ochoa-Acuna H."/>
            <person name="Chen M.M."/>
            <person name="Childers C.P."/>
            <person name="Qu J."/>
            <person name="Dugan S."/>
            <person name="Lee S.L."/>
            <person name="Chao H."/>
            <person name="Dinh H."/>
            <person name="Han Y."/>
            <person name="Doddapaneni H."/>
            <person name="Worley K.C."/>
            <person name="Muzny D.M."/>
            <person name="Gibbs R.A."/>
            <person name="Richards S."/>
        </authorList>
    </citation>
    <scope>NUCLEOTIDE SEQUENCE</scope>
    <source>
        <strain evidence="1">HAZT.00-mixed</strain>
        <tissue evidence="1">Whole organism</tissue>
    </source>
</reference>
<comment type="caution">
    <text evidence="1">The sequence shown here is derived from an EMBL/GenBank/DDBJ whole genome shotgun (WGS) entry which is preliminary data.</text>
</comment>
<reference evidence="1" key="1">
    <citation type="submission" date="2014-08" db="EMBL/GenBank/DDBJ databases">
        <authorList>
            <person name="Murali S."/>
            <person name="Richards S."/>
            <person name="Bandaranaike D."/>
            <person name="Bellair M."/>
            <person name="Blankenburg K."/>
            <person name="Chao H."/>
            <person name="Dinh H."/>
            <person name="Doddapaneni H."/>
            <person name="Dugan-Rocha S."/>
            <person name="Elkadiri S."/>
            <person name="Gnanaolivu R."/>
            <person name="Hughes D."/>
            <person name="Lee S."/>
            <person name="Li M."/>
            <person name="Ming W."/>
            <person name="Munidasa M."/>
            <person name="Muniz J."/>
            <person name="Nguyen L."/>
            <person name="Osuji N."/>
            <person name="Pu L.-L."/>
            <person name="Puazo M."/>
            <person name="Skinner E."/>
            <person name="Qu C."/>
            <person name="Quiroz J."/>
            <person name="Raj R."/>
            <person name="Weissenberger G."/>
            <person name="Xin Y."/>
            <person name="Zou X."/>
            <person name="Han Y."/>
            <person name="Worley K."/>
            <person name="Muzny D."/>
            <person name="Gibbs R."/>
        </authorList>
    </citation>
    <scope>NUCLEOTIDE SEQUENCE</scope>
    <source>
        <strain evidence="1">HAZT.00-mixed</strain>
        <tissue evidence="1">Whole organism</tissue>
    </source>
</reference>
<gene>
    <name evidence="1" type="ORF">HAZT_HAZT001843</name>
</gene>
<dbReference type="AlphaFoldDB" id="A0A6A0GV45"/>
<evidence type="ECO:0008006" key="2">
    <source>
        <dbReference type="Google" id="ProtNLM"/>
    </source>
</evidence>
<organism evidence="1">
    <name type="scientific">Hyalella azteca</name>
    <name type="common">Amphipod</name>
    <dbReference type="NCBI Taxonomy" id="294128"/>
    <lineage>
        <taxon>Eukaryota</taxon>
        <taxon>Metazoa</taxon>
        <taxon>Ecdysozoa</taxon>
        <taxon>Arthropoda</taxon>
        <taxon>Crustacea</taxon>
        <taxon>Multicrustacea</taxon>
        <taxon>Malacostraca</taxon>
        <taxon>Eumalacostraca</taxon>
        <taxon>Peracarida</taxon>
        <taxon>Amphipoda</taxon>
        <taxon>Senticaudata</taxon>
        <taxon>Talitrida</taxon>
        <taxon>Talitroidea</taxon>
        <taxon>Hyalellidae</taxon>
        <taxon>Hyalella</taxon>
    </lineage>
</organism>